<reference evidence="4" key="1">
    <citation type="submission" date="2011-12" db="EMBL/GenBank/DDBJ databases">
        <title>Complete genome sequence of Streptomyces cattleya strain DSM 46488.</title>
        <authorList>
            <person name="Ou H.-Y."/>
            <person name="Li P."/>
            <person name="Zhao C."/>
            <person name="O'Hagan D."/>
            <person name="Deng Z."/>
        </authorList>
    </citation>
    <scope>NUCLEOTIDE SEQUENCE [LARGE SCALE GENOMIC DNA]</scope>
    <source>
        <strain evidence="4">ATCC 35852 / DSM 46488 / JCM 4925 / NBRC 14057 / NRRL 8057</strain>
    </source>
</reference>
<dbReference type="InterPro" id="IPR001584">
    <property type="entry name" value="Integrase_cat-core"/>
</dbReference>
<dbReference type="GO" id="GO:0015074">
    <property type="term" value="P:DNA integration"/>
    <property type="evidence" value="ECO:0007669"/>
    <property type="project" value="InterPro"/>
</dbReference>
<sequence length="747" mass="82332">MMRSFDLAAGARVVLNGVEWTVTGIEPQFGRLTLACEEGRTEVRSFAWLVNHRDARPGRPAPAPAAGVQPAGPADLTEDQLRRARLRAEHVREAVTGFREGTAALARPGEPRPAYDPATTTLTERRRAKVAELKALPAGEAAMLGLAGLGLRTLQGLSTVAPQDLLAACADGRWTRRRGPRRSITPEIREAVFAVHKECQGRSRISMSAKHRLLHQYVAERFPDFPIEKVPGWDTLAAVWREWFGPQGGRQRYLRSAAAAEEAGVRGRVVVHRPGQVLALDSTPLPVKLRESVFGEPVSATLTLGLDLFTHSAPAFRLTPQADQSVDVAMLLRDVMLPLPMRLGWGEEMAWPYPGVPAEIVAEFAGHEVAALPFFTPETVTTDHGGPYKSHELVASERELGCNVLPARALRPTDKFAVERAFSAFKTLLFEHLLGFTGTDVADRGNDPEADAVLTFSQMEHLIATWIVQVWQVRELGEYSPAWGPGERHSPNSLFAAAMQQGGFSLRIPEPELYYRLLRRHHVKIHPRRGVKILGLWYHAPVLDEPRYLLPSQRGGRHAGKWAVSSDRRDRRTVFFQDPDDHQVWHTLRWNGLPPEGEVPAFSDKTAADLLAEVRRAGLAPRSDAELLPVLLKLLGSVTPVAAWPSQAGKKDRAARSREHARAQAAAADRPQPDAVPAPAAMPQPWERHAHTVRAAVDADRRRRRESAEPAALTAPPLLEESLRGNLFLLPAHAPVGQADDEPLENT</sequence>
<name>G8WPG9_STREN</name>
<feature type="region of interest" description="Disordered" evidence="1">
    <location>
        <begin position="644"/>
        <end position="689"/>
    </location>
</feature>
<evidence type="ECO:0000313" key="4">
    <source>
        <dbReference type="Proteomes" id="UP000007842"/>
    </source>
</evidence>
<dbReference type="PROSITE" id="PS50994">
    <property type="entry name" value="INTEGRASE"/>
    <property type="match status" value="1"/>
</dbReference>
<dbReference type="PATRIC" id="fig|1003195.29.peg.2783"/>
<evidence type="ECO:0000256" key="1">
    <source>
        <dbReference type="SAM" id="MobiDB-lite"/>
    </source>
</evidence>
<dbReference type="STRING" id="1003195.SCATT_27810"/>
<dbReference type="eggNOG" id="COG2801">
    <property type="taxonomic scope" value="Bacteria"/>
</dbReference>
<proteinExistence type="predicted"/>
<feature type="compositionally biased region" description="Low complexity" evidence="1">
    <location>
        <begin position="663"/>
        <end position="673"/>
    </location>
</feature>
<dbReference type="SUPFAM" id="SSF53098">
    <property type="entry name" value="Ribonuclease H-like"/>
    <property type="match status" value="1"/>
</dbReference>
<feature type="domain" description="Integrase catalytic" evidence="2">
    <location>
        <begin position="270"/>
        <end position="499"/>
    </location>
</feature>
<dbReference type="KEGG" id="scy:SCATT_27810"/>
<keyword evidence="4" id="KW-1185">Reference proteome</keyword>
<gene>
    <name evidence="3" type="ordered locus">SCATT_27810</name>
</gene>
<dbReference type="AlphaFoldDB" id="G8WPG9"/>
<evidence type="ECO:0000259" key="2">
    <source>
        <dbReference type="PROSITE" id="PS50994"/>
    </source>
</evidence>
<organism evidence="3 4">
    <name type="scientific">Streptantibioticus cattleyicolor (strain ATCC 35852 / DSM 46488 / JCM 4925 / NBRC 14057 / NRRL 8057)</name>
    <name type="common">Streptomyces cattleya</name>
    <dbReference type="NCBI Taxonomy" id="1003195"/>
    <lineage>
        <taxon>Bacteria</taxon>
        <taxon>Bacillati</taxon>
        <taxon>Actinomycetota</taxon>
        <taxon>Actinomycetes</taxon>
        <taxon>Kitasatosporales</taxon>
        <taxon>Streptomycetaceae</taxon>
        <taxon>Streptantibioticus</taxon>
    </lineage>
</organism>
<evidence type="ECO:0000313" key="3">
    <source>
        <dbReference type="EMBL" id="AEW95152.1"/>
    </source>
</evidence>
<dbReference type="InterPro" id="IPR012337">
    <property type="entry name" value="RNaseH-like_sf"/>
</dbReference>
<dbReference type="HOGENOM" id="CLU_013110_1_0_11"/>
<dbReference type="Proteomes" id="UP000007842">
    <property type="component" value="Chromosome"/>
</dbReference>
<protein>
    <submittedName>
        <fullName evidence="3">Transposase</fullName>
    </submittedName>
</protein>
<accession>G8WPG9</accession>
<dbReference type="EMBL" id="CP003219">
    <property type="protein sequence ID" value="AEW95152.1"/>
    <property type="molecule type" value="Genomic_DNA"/>
</dbReference>
<feature type="compositionally biased region" description="Basic and acidic residues" evidence="1">
    <location>
        <begin position="649"/>
        <end position="662"/>
    </location>
</feature>
<feature type="region of interest" description="Disordered" evidence="1">
    <location>
        <begin position="698"/>
        <end position="717"/>
    </location>
</feature>